<reference evidence="3" key="1">
    <citation type="submission" date="2020-10" db="EMBL/GenBank/DDBJ databases">
        <authorList>
            <person name="Gilroy R."/>
        </authorList>
    </citation>
    <scope>NUCLEOTIDE SEQUENCE</scope>
    <source>
        <strain evidence="3">ChiSxjej1B13-7041</strain>
    </source>
</reference>
<keyword evidence="2" id="KW-0472">Membrane</keyword>
<feature type="transmembrane region" description="Helical" evidence="2">
    <location>
        <begin position="172"/>
        <end position="190"/>
    </location>
</feature>
<feature type="compositionally biased region" description="Polar residues" evidence="1">
    <location>
        <begin position="88"/>
        <end position="97"/>
    </location>
</feature>
<proteinExistence type="predicted"/>
<feature type="transmembrane region" description="Helical" evidence="2">
    <location>
        <begin position="532"/>
        <end position="549"/>
    </location>
</feature>
<feature type="transmembrane region" description="Helical" evidence="2">
    <location>
        <begin position="26"/>
        <end position="53"/>
    </location>
</feature>
<evidence type="ECO:0000256" key="1">
    <source>
        <dbReference type="SAM" id="MobiDB-lite"/>
    </source>
</evidence>
<dbReference type="InterPro" id="IPR010540">
    <property type="entry name" value="CmpB_TMEM229"/>
</dbReference>
<dbReference type="Pfam" id="PF06161">
    <property type="entry name" value="DUF975"/>
    <property type="match status" value="1"/>
</dbReference>
<gene>
    <name evidence="3" type="ORF">IAB98_11550</name>
</gene>
<dbReference type="Pfam" id="PF06541">
    <property type="entry name" value="ABC_trans_CmpB"/>
    <property type="match status" value="1"/>
</dbReference>
<dbReference type="Proteomes" id="UP000886841">
    <property type="component" value="Unassembled WGS sequence"/>
</dbReference>
<feature type="transmembrane region" description="Helical" evidence="2">
    <location>
        <begin position="233"/>
        <end position="251"/>
    </location>
</feature>
<dbReference type="AlphaFoldDB" id="A0A9D1ELN9"/>
<feature type="transmembrane region" description="Helical" evidence="2">
    <location>
        <begin position="453"/>
        <end position="475"/>
    </location>
</feature>
<dbReference type="PANTHER" id="PTHR40076:SF1">
    <property type="entry name" value="MEMBRANE PROTEIN"/>
    <property type="match status" value="1"/>
</dbReference>
<feature type="region of interest" description="Disordered" evidence="1">
    <location>
        <begin position="560"/>
        <end position="595"/>
    </location>
</feature>
<sequence>MRTEGQEIWNRRELKRRARGNMKRQYWRLMVVWFLVAYVTGIFGDVLGAFGFYNESAALENVVETNMGELQQDNSEIFQEFLEETGMNKAQDSSGENGQYPGAESEPSREEDGPSLEEGEAPQEEGPVLAKDIPANSRGVLAAVFNKVTESGGIFFAVLNVVNTAMGGRTSAVVMMSLGVVLVTLWWFFVQQVGQISGYRFSAEAVTYQETPMNRLLFPIKVRRIWRIAKTMLYWWFFQLLWNLTIVGGVIKHYSYYMVPFLIAENPNITGKQALTLSKAMMQGEKWKAFLLDCSFLPWHILNTFTLGLSNIFWSNPYRMQTRAQLYVQLRGEAIRRELPFFEELCDRYLTEKPTGLEGYPQDLEEYPVELYFIPEQERRQWITINWRRDYKLRSLILMFFTCSVIGWLWEVSLHLAKEGFVNRGVMHGPWLPIYGSGGVLMLVLLKKVREKPWLTFLLAVVVSGVVEYGTSWYLEVTKGTKWWDYHGYFLNLNGRVCAEGLLVFGLGGCAIIYLLAPLLDELFTKIPAKTARLLCAGLLVIFAADMIYSNGHPNTGKGVTDYAARAEQEEPEAELPEGGRAAYCSQRESSRWRA</sequence>
<feature type="compositionally biased region" description="Acidic residues" evidence="1">
    <location>
        <begin position="113"/>
        <end position="123"/>
    </location>
</feature>
<keyword evidence="2" id="KW-1133">Transmembrane helix</keyword>
<dbReference type="PANTHER" id="PTHR40076">
    <property type="entry name" value="MEMBRANE PROTEIN-RELATED"/>
    <property type="match status" value="1"/>
</dbReference>
<feature type="transmembrane region" description="Helical" evidence="2">
    <location>
        <begin position="296"/>
        <end position="314"/>
    </location>
</feature>
<evidence type="ECO:0000256" key="2">
    <source>
        <dbReference type="SAM" id="Phobius"/>
    </source>
</evidence>
<feature type="transmembrane region" description="Helical" evidence="2">
    <location>
        <begin position="501"/>
        <end position="520"/>
    </location>
</feature>
<evidence type="ECO:0000313" key="3">
    <source>
        <dbReference type="EMBL" id="HIR94041.1"/>
    </source>
</evidence>
<evidence type="ECO:0000313" key="4">
    <source>
        <dbReference type="Proteomes" id="UP000886841"/>
    </source>
</evidence>
<reference evidence="3" key="2">
    <citation type="journal article" date="2021" name="PeerJ">
        <title>Extensive microbial diversity within the chicken gut microbiome revealed by metagenomics and culture.</title>
        <authorList>
            <person name="Gilroy R."/>
            <person name="Ravi A."/>
            <person name="Getino M."/>
            <person name="Pursley I."/>
            <person name="Horton D.L."/>
            <person name="Alikhan N.F."/>
            <person name="Baker D."/>
            <person name="Gharbi K."/>
            <person name="Hall N."/>
            <person name="Watson M."/>
            <person name="Adriaenssens E.M."/>
            <person name="Foster-Nyarko E."/>
            <person name="Jarju S."/>
            <person name="Secka A."/>
            <person name="Antonio M."/>
            <person name="Oren A."/>
            <person name="Chaudhuri R.R."/>
            <person name="La Ragione R."/>
            <person name="Hildebrand F."/>
            <person name="Pallen M.J."/>
        </authorList>
    </citation>
    <scope>NUCLEOTIDE SEQUENCE</scope>
    <source>
        <strain evidence="3">ChiSxjej1B13-7041</strain>
    </source>
</reference>
<comment type="caution">
    <text evidence="3">The sequence shown here is derived from an EMBL/GenBank/DDBJ whole genome shotgun (WGS) entry which is preliminary data.</text>
</comment>
<organism evidence="3 4">
    <name type="scientific">Candidatus Egerieimonas intestinavium</name>
    <dbReference type="NCBI Taxonomy" id="2840777"/>
    <lineage>
        <taxon>Bacteria</taxon>
        <taxon>Bacillati</taxon>
        <taxon>Bacillota</taxon>
        <taxon>Clostridia</taxon>
        <taxon>Lachnospirales</taxon>
        <taxon>Lachnospiraceae</taxon>
        <taxon>Lachnospiraceae incertae sedis</taxon>
        <taxon>Candidatus Egerieimonas</taxon>
    </lineage>
</organism>
<feature type="region of interest" description="Disordered" evidence="1">
    <location>
        <begin position="87"/>
        <end position="125"/>
    </location>
</feature>
<dbReference type="EMBL" id="DVHU01000104">
    <property type="protein sequence ID" value="HIR94041.1"/>
    <property type="molecule type" value="Genomic_DNA"/>
</dbReference>
<protein>
    <submittedName>
        <fullName evidence="3">DUF975 family protein</fullName>
    </submittedName>
</protein>
<keyword evidence="2" id="KW-0812">Transmembrane</keyword>
<feature type="transmembrane region" description="Helical" evidence="2">
    <location>
        <begin position="430"/>
        <end position="446"/>
    </location>
</feature>
<name>A0A9D1ELN9_9FIRM</name>
<accession>A0A9D1ELN9</accession>
<feature type="transmembrane region" description="Helical" evidence="2">
    <location>
        <begin position="393"/>
        <end position="410"/>
    </location>
</feature>
<dbReference type="InterPro" id="IPR010380">
    <property type="entry name" value="DUF975"/>
</dbReference>